<feature type="region of interest" description="Disordered" evidence="2">
    <location>
        <begin position="1176"/>
        <end position="1198"/>
    </location>
</feature>
<feature type="region of interest" description="Disordered" evidence="2">
    <location>
        <begin position="917"/>
        <end position="937"/>
    </location>
</feature>
<protein>
    <submittedName>
        <fullName evidence="5">Ubiquitin carboxyl-terminal hydrolase</fullName>
    </submittedName>
</protein>
<feature type="compositionally biased region" description="Basic and acidic residues" evidence="2">
    <location>
        <begin position="1028"/>
        <end position="1037"/>
    </location>
</feature>
<feature type="compositionally biased region" description="Basic and acidic residues" evidence="2">
    <location>
        <begin position="836"/>
        <end position="865"/>
    </location>
</feature>
<dbReference type="Proteomes" id="UP001150062">
    <property type="component" value="Unassembled WGS sequence"/>
</dbReference>
<feature type="region of interest" description="Disordered" evidence="2">
    <location>
        <begin position="877"/>
        <end position="905"/>
    </location>
</feature>
<evidence type="ECO:0000259" key="3">
    <source>
        <dbReference type="PROSITE" id="PS50235"/>
    </source>
</evidence>
<feature type="region of interest" description="Disordered" evidence="2">
    <location>
        <begin position="390"/>
        <end position="484"/>
    </location>
</feature>
<dbReference type="InterPro" id="IPR029071">
    <property type="entry name" value="Ubiquitin-like_domsf"/>
</dbReference>
<comment type="similarity">
    <text evidence="1">Belongs to the peptidase C19 family.</text>
</comment>
<feature type="compositionally biased region" description="Basic residues" evidence="2">
    <location>
        <begin position="1091"/>
        <end position="1101"/>
    </location>
</feature>
<feature type="domain" description="DUSP" evidence="4">
    <location>
        <begin position="1"/>
        <end position="103"/>
    </location>
</feature>
<name>A0ABQ8Z6M0_9EUKA</name>
<feature type="compositionally biased region" description="Low complexity" evidence="2">
    <location>
        <begin position="781"/>
        <end position="805"/>
    </location>
</feature>
<dbReference type="InterPro" id="IPR028889">
    <property type="entry name" value="USP"/>
</dbReference>
<dbReference type="InterPro" id="IPR006615">
    <property type="entry name" value="Pept_C19_DUSP"/>
</dbReference>
<dbReference type="SUPFAM" id="SSF143791">
    <property type="entry name" value="DUSP-like"/>
    <property type="match status" value="1"/>
</dbReference>
<dbReference type="PANTHER" id="PTHR21646">
    <property type="entry name" value="UBIQUITIN CARBOXYL-TERMINAL HYDROLASE"/>
    <property type="match status" value="1"/>
</dbReference>
<feature type="region of interest" description="Disordered" evidence="2">
    <location>
        <begin position="1010"/>
        <end position="1120"/>
    </location>
</feature>
<feature type="compositionally biased region" description="Basic residues" evidence="2">
    <location>
        <begin position="1042"/>
        <end position="1084"/>
    </location>
</feature>
<comment type="caution">
    <text evidence="5">The sequence shown here is derived from an EMBL/GenBank/DDBJ whole genome shotgun (WGS) entry which is preliminary data.</text>
</comment>
<feature type="compositionally biased region" description="Low complexity" evidence="2">
    <location>
        <begin position="390"/>
        <end position="401"/>
    </location>
</feature>
<organism evidence="5 6">
    <name type="scientific">Anaeramoeba flamelloides</name>
    <dbReference type="NCBI Taxonomy" id="1746091"/>
    <lineage>
        <taxon>Eukaryota</taxon>
        <taxon>Metamonada</taxon>
        <taxon>Anaeramoebidae</taxon>
        <taxon>Anaeramoeba</taxon>
    </lineage>
</organism>
<evidence type="ECO:0000256" key="2">
    <source>
        <dbReference type="SAM" id="MobiDB-lite"/>
    </source>
</evidence>
<evidence type="ECO:0000313" key="6">
    <source>
        <dbReference type="Proteomes" id="UP001150062"/>
    </source>
</evidence>
<evidence type="ECO:0000259" key="4">
    <source>
        <dbReference type="PROSITE" id="PS51283"/>
    </source>
</evidence>
<proteinExistence type="inferred from homology"/>
<feature type="compositionally biased region" description="Basic and acidic residues" evidence="2">
    <location>
        <begin position="737"/>
        <end position="762"/>
    </location>
</feature>
<accession>A0ABQ8Z6M0</accession>
<dbReference type="SUPFAM" id="SSF54001">
    <property type="entry name" value="Cysteine proteinases"/>
    <property type="match status" value="1"/>
</dbReference>
<evidence type="ECO:0000256" key="1">
    <source>
        <dbReference type="ARBA" id="ARBA00009085"/>
    </source>
</evidence>
<dbReference type="Pfam" id="PF00443">
    <property type="entry name" value="UCH"/>
    <property type="match status" value="2"/>
</dbReference>
<dbReference type="InterPro" id="IPR038765">
    <property type="entry name" value="Papain-like_cys_pep_sf"/>
</dbReference>
<feature type="compositionally biased region" description="Low complexity" evidence="2">
    <location>
        <begin position="1107"/>
        <end position="1120"/>
    </location>
</feature>
<sequence length="1411" mass="166018">MNKTNLTLNEFCEQAKKLISNPPKEEGSICYLIPIGWFESLTLFLEANGQLPGKIPTGNLFAFGDQLQKGIIQDHDFVIVSSKLWELLIQQFGKSQAIKRRITYNVLNKSLYIDLDPLEIMIVFGEKKKMLQFSQFENLQSMKNYICQEFQVQEQFVTLYYCETNNRYKKLDEDKKILQDLYISNNDKIILNYNEENNLRNEMKTPDFSNHELDQLKEGDFSDSESSDPFEEYEKNIGNVDYDALYEENTKIKPEIKDEDDLQLILLNNSQLNNRLNKKGLTGLVNLGNTCYINSALQCLFHTKPLVDYFLKETHLNDLGNNKNVGNITLKYAKLMKTVWSGQVAHTSPRELKFEIEKIAKQFEGYYQHDSQELLSFLLDALHQELNQNKKTTNETNSENENNTKNDDDVKTNKLITHIDKKNDIDVDDNNNNDDEDDDEKKNNDDEKNNNSDEKKNNDDEKNNNDDEKKNHDHKKNNTGDHDVIQKKLNKQKEYWESFQKNNKSIISKNFYGLLESSIKCQKCKNESLTYEPFLYLSVPFPKPRTYNFHIHLIRYNSNTEPKLYWINSEKKFGFEGIMDAISNQTNLSKNNLMLVKIYQSRISQIIKQTEDVENINKTDILLVYEIINRENYVNIPIIHSKIDFAINNQNRIAESNFHYPLIISLPGGLIPVHALYSLIASKLHKMSSIIKQNVDHSEKESKKDQSNFNTLFHNIINQFDKNTNKNNSTTLIDNKNNIDDNHNKKNKVNDQKKGNDKDEKMITNISLDKNNDDEEDDNNDNNNKDNTNSPITNIDTINDNENQNKNSDDDNNFVINSDNKKKINIDDNQNQNNKGDNKKENDKVKDISTEINMEKDNRNDLNMDIDKDFKTEKINIDNFNDQNETKEKDNLNDKDDTKENEKDDINNVVIKSDNKKKINIDDNQNAQDNDNDKKKNNVNVNYINTKINLDQFNNKYNLYPDTDSDSDYIDDNFNNLSSDDESFEELDDSDDFVGYKEEVIENKRKRKFEKKSKEIQKKKKKKKRRLNKLEKKKKENGVGGKGKKERKKKRKKKKERGRKKKKEKKKKERAKDKEKKKKKKKKKRETEKEKKKKEKEKKRKEKEIYNNQNLGNNSNLSNLEEVDEKTELYEKYHFHPNDKTKLFHITEKIQSRTKFYIPKNNKRFGVLFKIKKINDSSKKRSNSSQRRSGSSKKRNNYNETRIQIMETIYQEKINITKNTQFDLKWNPKFTNNIDQILSSKFKNFSNFQFNPQNVSIDLSNCFDLYLKPEKLQGDNRWFCGQCNELVNSEKYTRLCILPKILIVHLKRMNYSSNLNTKISQKVKFPLILNLSSYLNSKFNQNSKVPPIYQCYAVSEHEGSCIGGHYTSLIKNSMDTFWYQFNDTEITKFTNIDDIQSNKAYLLFYYNSAQI</sequence>
<gene>
    <name evidence="5" type="ORF">M0813_14070</name>
</gene>
<feature type="region of interest" description="Disordered" evidence="2">
    <location>
        <begin position="723"/>
        <end position="865"/>
    </location>
</feature>
<dbReference type="PROSITE" id="PS51283">
    <property type="entry name" value="DUSP"/>
    <property type="match status" value="1"/>
</dbReference>
<dbReference type="SUPFAM" id="SSF54236">
    <property type="entry name" value="Ubiquitin-like"/>
    <property type="match status" value="1"/>
</dbReference>
<feature type="compositionally biased region" description="Basic and acidic residues" evidence="2">
    <location>
        <begin position="884"/>
        <end position="905"/>
    </location>
</feature>
<dbReference type="Gene3D" id="3.90.70.10">
    <property type="entry name" value="Cysteine proteinases"/>
    <property type="match status" value="2"/>
</dbReference>
<reference evidence="5" key="1">
    <citation type="submission" date="2022-08" db="EMBL/GenBank/DDBJ databases">
        <title>Novel sulfate-reducing endosymbionts in the free-living metamonad Anaeramoeba.</title>
        <authorList>
            <person name="Jerlstrom-Hultqvist J."/>
            <person name="Cepicka I."/>
            <person name="Gallot-Lavallee L."/>
            <person name="Salas-Leiva D."/>
            <person name="Curtis B.A."/>
            <person name="Zahonova K."/>
            <person name="Pipaliya S."/>
            <person name="Dacks J."/>
            <person name="Roger A.J."/>
        </authorList>
    </citation>
    <scope>NUCLEOTIDE SEQUENCE</scope>
    <source>
        <strain evidence="5">Schooner1</strain>
    </source>
</reference>
<dbReference type="Pfam" id="PF06337">
    <property type="entry name" value="DUSP"/>
    <property type="match status" value="1"/>
</dbReference>
<feature type="domain" description="USP" evidence="3">
    <location>
        <begin position="282"/>
        <end position="1408"/>
    </location>
</feature>
<dbReference type="PROSITE" id="PS00972">
    <property type="entry name" value="USP_1"/>
    <property type="match status" value="1"/>
</dbReference>
<feature type="compositionally biased region" description="Basic residues" evidence="2">
    <location>
        <begin position="1010"/>
        <end position="1027"/>
    </location>
</feature>
<feature type="compositionally biased region" description="Basic and acidic residues" evidence="2">
    <location>
        <begin position="440"/>
        <end position="484"/>
    </location>
</feature>
<keyword evidence="6" id="KW-1185">Reference proteome</keyword>
<dbReference type="EMBL" id="JAOAOG010000042">
    <property type="protein sequence ID" value="KAJ6252544.1"/>
    <property type="molecule type" value="Genomic_DNA"/>
</dbReference>
<feature type="compositionally biased region" description="Basic and acidic residues" evidence="2">
    <location>
        <begin position="402"/>
        <end position="425"/>
    </location>
</feature>
<dbReference type="PANTHER" id="PTHR21646:SF76">
    <property type="entry name" value="UBIQUITIN CARBOXYL-TERMINAL HYDROLASE 32"/>
    <property type="match status" value="1"/>
</dbReference>
<dbReference type="InterPro" id="IPR001394">
    <property type="entry name" value="Peptidase_C19_UCH"/>
</dbReference>
<dbReference type="InterPro" id="IPR035927">
    <property type="entry name" value="DUSP-like_sf"/>
</dbReference>
<dbReference type="PROSITE" id="PS50235">
    <property type="entry name" value="USP_3"/>
    <property type="match status" value="1"/>
</dbReference>
<feature type="compositionally biased region" description="Acidic residues" evidence="2">
    <location>
        <begin position="426"/>
        <end position="439"/>
    </location>
</feature>
<dbReference type="GO" id="GO:0016787">
    <property type="term" value="F:hydrolase activity"/>
    <property type="evidence" value="ECO:0007669"/>
    <property type="project" value="UniProtKB-KW"/>
</dbReference>
<evidence type="ECO:0000313" key="5">
    <source>
        <dbReference type="EMBL" id="KAJ6252544.1"/>
    </source>
</evidence>
<feature type="compositionally biased region" description="Polar residues" evidence="2">
    <location>
        <begin position="723"/>
        <end position="733"/>
    </location>
</feature>
<dbReference type="InterPro" id="IPR018200">
    <property type="entry name" value="USP_CS"/>
</dbReference>
<keyword evidence="5" id="KW-0378">Hydrolase</keyword>
<dbReference type="InterPro" id="IPR050185">
    <property type="entry name" value="Ub_carboxyl-term_hydrolase"/>
</dbReference>